<keyword evidence="2" id="KW-1185">Reference proteome</keyword>
<dbReference type="EMBL" id="PZOJ01000090">
    <property type="protein sequence ID" value="TMX74960.1"/>
    <property type="molecule type" value="Genomic_DNA"/>
</dbReference>
<comment type="caution">
    <text evidence="1">The sequence shown here is derived from an EMBL/GenBank/DDBJ whole genome shotgun (WGS) entry which is preliminary data.</text>
</comment>
<proteinExistence type="predicted"/>
<gene>
    <name evidence="1" type="ORF">DA092_11040</name>
</gene>
<reference evidence="1" key="1">
    <citation type="submission" date="2018-03" db="EMBL/GenBank/DDBJ databases">
        <title>Genomic characterization of a polymicrobial infection associated with a disease outbreak in Pacific white shrimp (Litopenaeus vannamei).</title>
        <authorList>
            <person name="Turner J.W."/>
            <person name="Bachand P.T."/>
            <person name="Tallman J."/>
            <person name="Elledge N.C."/>
            <person name="Pinnell L.J."/>
            <person name="Laughlin R.C."/>
            <person name="Zimba P.V."/>
        </authorList>
    </citation>
    <scope>NUCLEOTIDE SEQUENCE</scope>
    <source>
        <strain evidence="1">Hep-2b-22</strain>
    </source>
</reference>
<sequence length="350" mass="38004">MKVRLQLIFLITIYFLYSPSTVAADIQVSIKGDKLSWISANSTSVGLVPSLWDIPVSLPPASQVILGGPSNISEQIINVSQQNGKSVSIPITVKGMQYRLSSYSNAESIDNGTSTAVVNGLENSVIGSGVSNVVIILSKLESPFTHYRPIIAPINIDNWLTAFKSAGATNGIYRGTIMISIPYDYYRNGIRIRNTLSLPVTITIDYVAQILNDVTVTGSNAMTTTYHYPLLISGETTYTINATGFFSNGVWVGLSPLTNGENYYSLRSLNPNNTDEIKYNVTCISGCDGTNNQIIINGVPQINSASTRAKILGTNTTQTSAKIRVDFDRVPIVSNDTYVGKFILMFEVDV</sequence>
<evidence type="ECO:0000313" key="2">
    <source>
        <dbReference type="Proteomes" id="UP000718715"/>
    </source>
</evidence>
<evidence type="ECO:0000313" key="1">
    <source>
        <dbReference type="EMBL" id="TMX74960.1"/>
    </source>
</evidence>
<organism evidence="1 2">
    <name type="scientific">Photobacterium damselae</name>
    <dbReference type="NCBI Taxonomy" id="38293"/>
    <lineage>
        <taxon>Bacteria</taxon>
        <taxon>Pseudomonadati</taxon>
        <taxon>Pseudomonadota</taxon>
        <taxon>Gammaproteobacteria</taxon>
        <taxon>Vibrionales</taxon>
        <taxon>Vibrionaceae</taxon>
        <taxon>Photobacterium</taxon>
    </lineage>
</organism>
<name>A0ACD3SZ91_PHODM</name>
<protein>
    <submittedName>
        <fullName evidence="1">Uncharacterized protein</fullName>
    </submittedName>
</protein>
<accession>A0ACD3SZ91</accession>
<dbReference type="Proteomes" id="UP000718715">
    <property type="component" value="Unassembled WGS sequence"/>
</dbReference>